<feature type="domain" description="Transposase IS4-like" evidence="2">
    <location>
        <begin position="128"/>
        <end position="250"/>
    </location>
</feature>
<dbReference type="Pfam" id="PF01609">
    <property type="entry name" value="DDE_Tnp_1"/>
    <property type="match status" value="1"/>
</dbReference>
<dbReference type="AlphaFoldDB" id="A0A1I6XG68"/>
<dbReference type="STRING" id="995060.SAMN04487904_101571"/>
<dbReference type="PANTHER" id="PTHR30007:SF1">
    <property type="entry name" value="BLR1914 PROTEIN"/>
    <property type="match status" value="1"/>
</dbReference>
<organism evidence="3 4">
    <name type="scientific">Actinopolyspora righensis</name>
    <dbReference type="NCBI Taxonomy" id="995060"/>
    <lineage>
        <taxon>Bacteria</taxon>
        <taxon>Bacillati</taxon>
        <taxon>Actinomycetota</taxon>
        <taxon>Actinomycetes</taxon>
        <taxon>Actinopolysporales</taxon>
        <taxon>Actinopolysporaceae</taxon>
        <taxon>Actinopolyspora</taxon>
        <taxon>Actinopolyspora alba group</taxon>
    </lineage>
</organism>
<gene>
    <name evidence="3" type="ORF">SAMN04487904_101571</name>
</gene>
<feature type="region of interest" description="Disordered" evidence="1">
    <location>
        <begin position="314"/>
        <end position="410"/>
    </location>
</feature>
<protein>
    <submittedName>
        <fullName evidence="3">Transposase DDE domain-containing protein</fullName>
    </submittedName>
</protein>
<dbReference type="GO" id="GO:0004803">
    <property type="term" value="F:transposase activity"/>
    <property type="evidence" value="ECO:0007669"/>
    <property type="project" value="InterPro"/>
</dbReference>
<evidence type="ECO:0000256" key="1">
    <source>
        <dbReference type="SAM" id="MobiDB-lite"/>
    </source>
</evidence>
<reference evidence="4" key="1">
    <citation type="submission" date="2016-10" db="EMBL/GenBank/DDBJ databases">
        <authorList>
            <person name="Varghese N."/>
            <person name="Submissions S."/>
        </authorList>
    </citation>
    <scope>NUCLEOTIDE SEQUENCE [LARGE SCALE GENOMIC DNA]</scope>
    <source>
        <strain evidence="4">DSM 45501</strain>
    </source>
</reference>
<accession>A0A1I6XG68</accession>
<dbReference type="InterPro" id="IPR002559">
    <property type="entry name" value="Transposase_11"/>
</dbReference>
<evidence type="ECO:0000259" key="2">
    <source>
        <dbReference type="Pfam" id="PF01609"/>
    </source>
</evidence>
<proteinExistence type="predicted"/>
<dbReference type="EMBL" id="FPAT01000001">
    <property type="protein sequence ID" value="SFT37290.1"/>
    <property type="molecule type" value="Genomic_DNA"/>
</dbReference>
<dbReference type="GO" id="GO:0006313">
    <property type="term" value="P:DNA transposition"/>
    <property type="evidence" value="ECO:0007669"/>
    <property type="project" value="InterPro"/>
</dbReference>
<feature type="region of interest" description="Disordered" evidence="1">
    <location>
        <begin position="75"/>
        <end position="98"/>
    </location>
</feature>
<feature type="region of interest" description="Disordered" evidence="1">
    <location>
        <begin position="31"/>
        <end position="53"/>
    </location>
</feature>
<evidence type="ECO:0000313" key="3">
    <source>
        <dbReference type="EMBL" id="SFT37290.1"/>
    </source>
</evidence>
<dbReference type="PANTHER" id="PTHR30007">
    <property type="entry name" value="PHP DOMAIN PROTEIN"/>
    <property type="match status" value="1"/>
</dbReference>
<evidence type="ECO:0000313" key="4">
    <source>
        <dbReference type="Proteomes" id="UP000199165"/>
    </source>
</evidence>
<sequence length="410" mass="43297">MILVDGCAVGGLGRVVGAGRAVVAGAASEPGRSETVAGSAGGAGHPARVGHRHRLRGPAAPAGIRIRDDVLAAPAGLAGNRGRRPAPRGTTGRAQRGRADRLVPGVCGCLPHSRQKEAPRQGRALLDRSKTGSKYHLICDGGGIPLAVTLTSGNRHDITQLLPLVEAIPPVRGRRGRPRHKPEVLVAERGYDHDTYRHLLRQLGIRPLISRRGTRDTNQPVRWVVEQTLALLALSDYRPALPNRALRKDRRQERDYLARQYQWVVLSSQGAQRRGDFGQPGTYVGGRHSALARAVGVAGLGPCHRVAEVVLHPRQGGVPQPMSTDLLGGHPRHVLPEPGATGGHTGDASTPLRYGSAAPDHHRTPARPAGRRVRAGAASTSVRPAATAPCRSSLAAAPDTDPDPDQSPSA</sequence>
<keyword evidence="4" id="KW-1185">Reference proteome</keyword>
<dbReference type="GO" id="GO:0003677">
    <property type="term" value="F:DNA binding"/>
    <property type="evidence" value="ECO:0007669"/>
    <property type="project" value="InterPro"/>
</dbReference>
<dbReference type="Proteomes" id="UP000199165">
    <property type="component" value="Unassembled WGS sequence"/>
</dbReference>
<name>A0A1I6XG68_9ACTN</name>